<dbReference type="Pfam" id="PF13912">
    <property type="entry name" value="zf-C2H2_6"/>
    <property type="match status" value="1"/>
</dbReference>
<dbReference type="Gramene" id="TraesCS3D03G0238200.1">
    <property type="protein sequence ID" value="TraesCS3D03G0238200.1.CDS"/>
    <property type="gene ID" value="TraesCS3D03G0238200"/>
</dbReference>
<accession>A0A3B6GRX3</accession>
<evidence type="ECO:0000259" key="2">
    <source>
        <dbReference type="PROSITE" id="PS50157"/>
    </source>
</evidence>
<organism evidence="3">
    <name type="scientific">Triticum aestivum</name>
    <name type="common">Wheat</name>
    <dbReference type="NCBI Taxonomy" id="4565"/>
    <lineage>
        <taxon>Eukaryota</taxon>
        <taxon>Viridiplantae</taxon>
        <taxon>Streptophyta</taxon>
        <taxon>Embryophyta</taxon>
        <taxon>Tracheophyta</taxon>
        <taxon>Spermatophyta</taxon>
        <taxon>Magnoliopsida</taxon>
        <taxon>Liliopsida</taxon>
        <taxon>Poales</taxon>
        <taxon>Poaceae</taxon>
        <taxon>BOP clade</taxon>
        <taxon>Pooideae</taxon>
        <taxon>Triticodae</taxon>
        <taxon>Triticeae</taxon>
        <taxon>Triticinae</taxon>
        <taxon>Triticum</taxon>
    </lineage>
</organism>
<keyword evidence="1" id="KW-0862">Zinc</keyword>
<protein>
    <recommendedName>
        <fullName evidence="2">C2H2-type domain-containing protein</fullName>
    </recommendedName>
</protein>
<dbReference type="AlphaFoldDB" id="A0A3B6GRX3"/>
<feature type="domain" description="C2H2-type" evidence="2">
    <location>
        <begin position="187"/>
        <end position="214"/>
    </location>
</feature>
<keyword evidence="4" id="KW-1185">Reference proteome</keyword>
<dbReference type="GO" id="GO:0008270">
    <property type="term" value="F:zinc ion binding"/>
    <property type="evidence" value="ECO:0007669"/>
    <property type="project" value="UniProtKB-KW"/>
</dbReference>
<dbReference type="SMART" id="SM00355">
    <property type="entry name" value="ZnF_C2H2"/>
    <property type="match status" value="1"/>
</dbReference>
<dbReference type="EnsemblPlants" id="TraesCS3D02G114500.1">
    <property type="protein sequence ID" value="TraesCS3D02G114500.1"/>
    <property type="gene ID" value="TraesCS3D02G114500"/>
</dbReference>
<dbReference type="Gramene" id="TraesCS3D02G114500.1">
    <property type="protein sequence ID" value="TraesCS3D02G114500.1"/>
    <property type="gene ID" value="TraesCS3D02G114500"/>
</dbReference>
<proteinExistence type="predicted"/>
<keyword evidence="1" id="KW-0863">Zinc-finger</keyword>
<dbReference type="Gene3D" id="3.30.160.60">
    <property type="entry name" value="Classic Zinc Finger"/>
    <property type="match status" value="1"/>
</dbReference>
<dbReference type="Gramene" id="TraesROB_scaffold_024546_01G000200.1">
    <property type="protein sequence ID" value="TraesROB_scaffold_024546_01G000200.1"/>
    <property type="gene ID" value="TraesROB_scaffold_024546_01G000200"/>
</dbReference>
<keyword evidence="1" id="KW-0479">Metal-binding</keyword>
<sequence>MDPNGSYPNKVTSTESEANVALSALPPNLPDAQFTPLSMANTHNSNPNHREIIENQPEMLSYQAFLSNPIKNYFGSSDLRRILSMESPSVTSLLQGDPVAVVHAHLNTIGATDDGPIFKIPTTHVIEEQQNIPHGALTHDATDGVPTPLAPFMTSPHGLREDKTPIGGPNVVTESVIVHDSTSLRKYKCKICDRTFNSSQAYGGHMKFHSIERKKRFQS</sequence>
<dbReference type="Gramene" id="TraesCAD_scaffold_025969_01G000200.1">
    <property type="protein sequence ID" value="TraesCAD_scaffold_025969_01G000200.1"/>
    <property type="gene ID" value="TraesCAD_scaffold_025969_01G000200"/>
</dbReference>
<dbReference type="InterPro" id="IPR013087">
    <property type="entry name" value="Znf_C2H2_type"/>
</dbReference>
<evidence type="ECO:0000256" key="1">
    <source>
        <dbReference type="PROSITE-ProRule" id="PRU00042"/>
    </source>
</evidence>
<dbReference type="OMA" id="DKTHIGG"/>
<dbReference type="OrthoDB" id="644976at2759"/>
<dbReference type="Proteomes" id="UP000019116">
    <property type="component" value="Chromosome 3D"/>
</dbReference>
<dbReference type="SUPFAM" id="SSF57667">
    <property type="entry name" value="beta-beta-alpha zinc fingers"/>
    <property type="match status" value="1"/>
</dbReference>
<dbReference type="PROSITE" id="PS00028">
    <property type="entry name" value="ZINC_FINGER_C2H2_1"/>
    <property type="match status" value="1"/>
</dbReference>
<reference evidence="3" key="1">
    <citation type="submission" date="2018-08" db="EMBL/GenBank/DDBJ databases">
        <authorList>
            <person name="Rossello M."/>
        </authorList>
    </citation>
    <scope>NUCLEOTIDE SEQUENCE [LARGE SCALE GENOMIC DNA]</scope>
    <source>
        <strain evidence="3">cv. Chinese Spring</strain>
    </source>
</reference>
<dbReference type="InterPro" id="IPR036236">
    <property type="entry name" value="Znf_C2H2_sf"/>
</dbReference>
<reference evidence="3" key="2">
    <citation type="submission" date="2018-10" db="UniProtKB">
        <authorList>
            <consortium name="EnsemblPlants"/>
        </authorList>
    </citation>
    <scope>IDENTIFICATION</scope>
</reference>
<evidence type="ECO:0000313" key="4">
    <source>
        <dbReference type="Proteomes" id="UP000019116"/>
    </source>
</evidence>
<dbReference type="Gramene" id="TraesWEE_scaffold_104760_01G000200.1">
    <property type="protein sequence ID" value="TraesWEE_scaffold_104760_01G000200.1"/>
    <property type="gene ID" value="TraesWEE_scaffold_104760_01G000200"/>
</dbReference>
<evidence type="ECO:0000313" key="3">
    <source>
        <dbReference type="EnsemblPlants" id="TraesCS3D02G114500.1"/>
    </source>
</evidence>
<dbReference type="PROSITE" id="PS50157">
    <property type="entry name" value="ZINC_FINGER_C2H2_2"/>
    <property type="match status" value="1"/>
</dbReference>
<dbReference type="Gramene" id="TraesCLE_scaffold_021044_01G000200.1">
    <property type="protein sequence ID" value="TraesCLE_scaffold_021044_01G000200.1"/>
    <property type="gene ID" value="TraesCLE_scaffold_021044_01G000200"/>
</dbReference>
<name>A0A3B6GRX3_WHEAT</name>